<name>A0A948W862_UNCEI</name>
<evidence type="ECO:0000313" key="1">
    <source>
        <dbReference type="EMBL" id="MBU2693339.1"/>
    </source>
</evidence>
<gene>
    <name evidence="1" type="ORF">KJ970_20665</name>
</gene>
<protein>
    <submittedName>
        <fullName evidence="1">Uncharacterized protein</fullName>
    </submittedName>
</protein>
<dbReference type="EMBL" id="JAHJDP010000119">
    <property type="protein sequence ID" value="MBU2693339.1"/>
    <property type="molecule type" value="Genomic_DNA"/>
</dbReference>
<dbReference type="AlphaFoldDB" id="A0A948W862"/>
<proteinExistence type="predicted"/>
<evidence type="ECO:0000313" key="2">
    <source>
        <dbReference type="Proteomes" id="UP000777784"/>
    </source>
</evidence>
<reference evidence="1" key="1">
    <citation type="submission" date="2021-05" db="EMBL/GenBank/DDBJ databases">
        <title>Energy efficiency and biological interactions define the core microbiome of deep oligotrophic groundwater.</title>
        <authorList>
            <person name="Mehrshad M."/>
            <person name="Lopez-Fernandez M."/>
            <person name="Bell E."/>
            <person name="Bernier-Latmani R."/>
            <person name="Bertilsson S."/>
            <person name="Dopson M."/>
        </authorList>
    </citation>
    <scope>NUCLEOTIDE SEQUENCE</scope>
    <source>
        <strain evidence="1">Modern_marine.mb.64</strain>
    </source>
</reference>
<comment type="caution">
    <text evidence="1">The sequence shown here is derived from an EMBL/GenBank/DDBJ whole genome shotgun (WGS) entry which is preliminary data.</text>
</comment>
<organism evidence="1 2">
    <name type="scientific">Eiseniibacteriota bacterium</name>
    <dbReference type="NCBI Taxonomy" id="2212470"/>
    <lineage>
        <taxon>Bacteria</taxon>
        <taxon>Candidatus Eiseniibacteriota</taxon>
    </lineage>
</organism>
<sequence length="76" mass="8477">MIHPYDNTTQTRWNRGEFKVQLNLPNNPRPMGFCDGSPEDVAELCSIAESEGADDVKIHKKHLKSGREVWTLGGPG</sequence>
<accession>A0A948W862</accession>
<dbReference type="Proteomes" id="UP000777784">
    <property type="component" value="Unassembled WGS sequence"/>
</dbReference>